<sequence length="632" mass="67875">MSTEPFVKLAIIGSGPSAFYAATRALTAPTASGSARTAVHIYESLPTPFGLVRAGVAPDHPDVKNVTHRFTEVVREASARSAFRFFGNVKVVAGPTAQSQTTAGKGKQTAVELPLEELLRHYTHIVLAYGSARARTLGSGVSGQDLRGVCSALDFVNWYNGHPDAHAQHHGGTTSLPWLDVVRPGARHVSVIGAGNVALDVARIILRARQPTSSFLASTDIPSSVLECSLGNPSINQIEHVSIVARRGVAQVAFTNKEVREMLTLGETEGIDFVPLSKEMTDLALADVVRLKQISDQTAADLKQGNFGTLTQEAFAKHASELAGELRIRKRLVDLLIKGSKRPKASEIFGARKSWSVEPFRAPEAILPSSAESPDRVGHIRWAVTEPISHSPSESNPSASTSPAPTDASQNPTWGGGVPPATSPPSPQWGAVRPTDQTITTDTDGVIYSLGYVGARLPPPSSSMNSGISSWQRLIPFDDRRKVIKNQKGVVEWDQEAATSLGLNLEKLPKLFATGWIGRGPVGVIASTMYDAYDVVDLMLSQTSSPTAPVDFDSIPSRVQDALLSNRIKDDSERAQLLTPRKLAADDALQVEGLAGAVTEWEDWEVLDKAELEAGATHQPTPKEREKVISFR</sequence>
<dbReference type="Gene3D" id="3.40.50.720">
    <property type="entry name" value="NAD(P)-binding Rossmann-like Domain"/>
    <property type="match status" value="1"/>
</dbReference>
<feature type="domain" description="FAD/NAD(P)-binding" evidence="7">
    <location>
        <begin position="8"/>
        <end position="264"/>
    </location>
</feature>
<evidence type="ECO:0000313" key="8">
    <source>
        <dbReference type="EMBL" id="KAK0557104.1"/>
    </source>
</evidence>
<evidence type="ECO:0000256" key="5">
    <source>
        <dbReference type="ARBA" id="ARBA00023002"/>
    </source>
</evidence>
<keyword evidence="5 8" id="KW-0560">Oxidoreductase</keyword>
<comment type="caution">
    <text evidence="8">The sequence shown here is derived from an EMBL/GenBank/DDBJ whole genome shotgun (WGS) entry which is preliminary data.</text>
</comment>
<keyword evidence="2" id="KW-0285">Flavoprotein</keyword>
<dbReference type="InterPro" id="IPR036188">
    <property type="entry name" value="FAD/NAD-bd_sf"/>
</dbReference>
<dbReference type="PRINTS" id="PR00411">
    <property type="entry name" value="PNDRDTASEI"/>
</dbReference>
<organism evidence="8 9">
    <name type="scientific">Tilletia horrida</name>
    <dbReference type="NCBI Taxonomy" id="155126"/>
    <lineage>
        <taxon>Eukaryota</taxon>
        <taxon>Fungi</taxon>
        <taxon>Dikarya</taxon>
        <taxon>Basidiomycota</taxon>
        <taxon>Ustilaginomycotina</taxon>
        <taxon>Exobasidiomycetes</taxon>
        <taxon>Tilletiales</taxon>
        <taxon>Tilletiaceae</taxon>
        <taxon>Tilletia</taxon>
    </lineage>
</organism>
<gene>
    <name evidence="8" type="primary">ARH1</name>
    <name evidence="8" type="ORF">OC846_000751</name>
</gene>
<dbReference type="Proteomes" id="UP001176517">
    <property type="component" value="Unassembled WGS sequence"/>
</dbReference>
<evidence type="ECO:0000256" key="3">
    <source>
        <dbReference type="ARBA" id="ARBA00022827"/>
    </source>
</evidence>
<name>A0AAN6GU14_9BASI</name>
<evidence type="ECO:0000256" key="6">
    <source>
        <dbReference type="SAM" id="MobiDB-lite"/>
    </source>
</evidence>
<evidence type="ECO:0000259" key="7">
    <source>
        <dbReference type="Pfam" id="PF07992"/>
    </source>
</evidence>
<protein>
    <submittedName>
        <fullName evidence="8">NADPH-adrenodoxin reductase</fullName>
        <ecNumber evidence="8">1.18.1.6</ecNumber>
    </submittedName>
</protein>
<evidence type="ECO:0000313" key="9">
    <source>
        <dbReference type="Proteomes" id="UP001176517"/>
    </source>
</evidence>
<dbReference type="InterPro" id="IPR055275">
    <property type="entry name" value="Ferredox_Rdtase"/>
</dbReference>
<dbReference type="SUPFAM" id="SSF51971">
    <property type="entry name" value="Nucleotide-binding domain"/>
    <property type="match status" value="1"/>
</dbReference>
<dbReference type="PANTHER" id="PTHR48467:SF1">
    <property type="entry name" value="GLUTAMATE SYNTHASE 1 [NADH], CHLOROPLASTIC-LIKE"/>
    <property type="match status" value="1"/>
</dbReference>
<keyword evidence="4" id="KW-0521">NADP</keyword>
<dbReference type="PRINTS" id="PR00368">
    <property type="entry name" value="FADPNR"/>
</dbReference>
<dbReference type="PANTHER" id="PTHR48467">
    <property type="entry name" value="GLUTAMATE SYNTHASE 1 [NADH], CHLOROPLASTIC-LIKE"/>
    <property type="match status" value="1"/>
</dbReference>
<feature type="region of interest" description="Disordered" evidence="6">
    <location>
        <begin position="612"/>
        <end position="632"/>
    </location>
</feature>
<dbReference type="EC" id="1.18.1.6" evidence="8"/>
<dbReference type="EMBL" id="JAPDMZ010000008">
    <property type="protein sequence ID" value="KAK0557104.1"/>
    <property type="molecule type" value="Genomic_DNA"/>
</dbReference>
<feature type="compositionally biased region" description="Low complexity" evidence="6">
    <location>
        <begin position="388"/>
        <end position="409"/>
    </location>
</feature>
<accession>A0AAN6GU14</accession>
<evidence type="ECO:0000256" key="4">
    <source>
        <dbReference type="ARBA" id="ARBA00022857"/>
    </source>
</evidence>
<dbReference type="InterPro" id="IPR023753">
    <property type="entry name" value="FAD/NAD-binding_dom"/>
</dbReference>
<dbReference type="Gene3D" id="3.50.50.60">
    <property type="entry name" value="FAD/NAD(P)-binding domain"/>
    <property type="match status" value="1"/>
</dbReference>
<feature type="compositionally biased region" description="Basic and acidic residues" evidence="6">
    <location>
        <begin position="621"/>
        <end position="632"/>
    </location>
</feature>
<dbReference type="Pfam" id="PF07992">
    <property type="entry name" value="Pyr_redox_2"/>
    <property type="match status" value="1"/>
</dbReference>
<dbReference type="AlphaFoldDB" id="A0AAN6GU14"/>
<keyword evidence="9" id="KW-1185">Reference proteome</keyword>
<dbReference type="GO" id="GO:0016491">
    <property type="term" value="F:oxidoreductase activity"/>
    <property type="evidence" value="ECO:0007669"/>
    <property type="project" value="UniProtKB-KW"/>
</dbReference>
<evidence type="ECO:0000256" key="1">
    <source>
        <dbReference type="ARBA" id="ARBA00001974"/>
    </source>
</evidence>
<comment type="cofactor">
    <cofactor evidence="1">
        <name>FAD</name>
        <dbReference type="ChEBI" id="CHEBI:57692"/>
    </cofactor>
</comment>
<evidence type="ECO:0000256" key="2">
    <source>
        <dbReference type="ARBA" id="ARBA00022630"/>
    </source>
</evidence>
<keyword evidence="3" id="KW-0274">FAD</keyword>
<feature type="region of interest" description="Disordered" evidence="6">
    <location>
        <begin position="388"/>
        <end position="436"/>
    </location>
</feature>
<proteinExistence type="predicted"/>
<reference evidence="8" key="1">
    <citation type="journal article" date="2023" name="PhytoFront">
        <title>Draft Genome Resources of Seven Strains of Tilletia horrida, Causal Agent of Kernel Smut of Rice.</title>
        <authorList>
            <person name="Khanal S."/>
            <person name="Antony Babu S."/>
            <person name="Zhou X.G."/>
        </authorList>
    </citation>
    <scope>NUCLEOTIDE SEQUENCE</scope>
    <source>
        <strain evidence="8">TX6</strain>
    </source>
</reference>